<reference evidence="12 13" key="1">
    <citation type="submission" date="2017-11" db="EMBL/GenBank/DDBJ databases">
        <title>Isolation and Characterization of Methanofollis Species from Methane Seep Offshore SW Taiwan.</title>
        <authorList>
            <person name="Teng N.-H."/>
            <person name="Lai M.-C."/>
            <person name="Chen S.-C."/>
        </authorList>
    </citation>
    <scope>NUCLEOTIDE SEQUENCE [LARGE SCALE GENOMIC DNA]</scope>
    <source>
        <strain evidence="12 13">FWC-SCC2</strain>
    </source>
</reference>
<name>A0A483CW55_9EURY</name>
<evidence type="ECO:0000256" key="3">
    <source>
        <dbReference type="ARBA" id="ARBA00022448"/>
    </source>
</evidence>
<feature type="transmembrane region" description="Helical" evidence="10">
    <location>
        <begin position="399"/>
        <end position="420"/>
    </location>
</feature>
<evidence type="ECO:0000256" key="11">
    <source>
        <dbReference type="SAM" id="Coils"/>
    </source>
</evidence>
<dbReference type="Pfam" id="PF01496">
    <property type="entry name" value="V_ATPase_I"/>
    <property type="match status" value="2"/>
</dbReference>
<evidence type="ECO:0000256" key="6">
    <source>
        <dbReference type="ARBA" id="ARBA00023065"/>
    </source>
</evidence>
<dbReference type="InterPro" id="IPR002490">
    <property type="entry name" value="V-ATPase_116kDa_su"/>
</dbReference>
<evidence type="ECO:0000256" key="1">
    <source>
        <dbReference type="ARBA" id="ARBA00004141"/>
    </source>
</evidence>
<evidence type="ECO:0000256" key="7">
    <source>
        <dbReference type="ARBA" id="ARBA00023136"/>
    </source>
</evidence>
<keyword evidence="7 10" id="KW-0472">Membrane</keyword>
<keyword evidence="13" id="KW-1185">Reference proteome</keyword>
<feature type="coiled-coil region" evidence="11">
    <location>
        <begin position="100"/>
        <end position="127"/>
    </location>
</feature>
<keyword evidence="11" id="KW-0175">Coiled coil</keyword>
<feature type="transmembrane region" description="Helical" evidence="10">
    <location>
        <begin position="516"/>
        <end position="538"/>
    </location>
</feature>
<dbReference type="OrthoDB" id="85892at2157"/>
<dbReference type="AlphaFoldDB" id="A0A483CW55"/>
<feature type="transmembrane region" description="Helical" evidence="10">
    <location>
        <begin position="559"/>
        <end position="581"/>
    </location>
</feature>
<evidence type="ECO:0000256" key="9">
    <source>
        <dbReference type="ARBA" id="ARBA00068671"/>
    </source>
</evidence>
<evidence type="ECO:0000256" key="5">
    <source>
        <dbReference type="ARBA" id="ARBA00022989"/>
    </source>
</evidence>
<dbReference type="GO" id="GO:0046961">
    <property type="term" value="F:proton-transporting ATPase activity, rotational mechanism"/>
    <property type="evidence" value="ECO:0007669"/>
    <property type="project" value="InterPro"/>
</dbReference>
<keyword evidence="6 10" id="KW-0406">Ion transport</keyword>
<comment type="caution">
    <text evidence="12">The sequence shown here is derived from an EMBL/GenBank/DDBJ whole genome shotgun (WGS) entry which is preliminary data.</text>
</comment>
<keyword evidence="4 10" id="KW-0812">Transmembrane</keyword>
<sequence>MFQPERMSRILIAGSKDQMDTIIRELYHQNAFHIEDFVEKEDEAYEGFRIGMPLAGASEASSELIKIRSMESMFGISPDTVSPSGKRSAPELKADVDRKLSALVKDVEEITAKRSKLEAQVKALETRATALGPFANVPLDMDLYHGYEGIAVFAGYVESDVEIPVPHEKHYMPGGKGRQNFIVVFVPAPDAEDAERALLEARFQSVPVPQGNGPVRDLIYDVNGQIGQLNEEIERANRSLEEKKNEYGELLVAYDEYFTTVVERAEAPLRFATTEDAFVAEGWLPSDQVEKVIGALTHVTGGKVYVTELEIGEDATDVPVEYNNPDFSRPTELFMDIYSRPRYDEFDPTLLVSIVFPIFFGMILGDVGYGLVLLVLSFGLRRFLSGDAGNQLLDTLRNASLMSIVFGVLYSELFGMKLPWEPIFYTRHLNIGGHAVHHPMVAELLIVSVWIGLLHITLGRLLHVRNISRAMHKSHHATKEIFAQLGWLSTMWGIVIVIWSMFPIPLMLDLTGFPPVAMGLNVAGAVGAVLLVLGIVLIGRESPLELVEIPTIISHVLSYTRLVAVGLSSVAIAMVTNFIALDLIIAPQLASPSIVGVVIVLMGIVVLVIGHVMNTALGILGGGLHSIRLHYVEFFTKFYNGGGKKYNPFGMKRKFTED</sequence>
<evidence type="ECO:0000313" key="12">
    <source>
        <dbReference type="EMBL" id="TAJ45787.1"/>
    </source>
</evidence>
<organism evidence="12 13">
    <name type="scientific">Methanofollis fontis</name>
    <dbReference type="NCBI Taxonomy" id="2052832"/>
    <lineage>
        <taxon>Archaea</taxon>
        <taxon>Methanobacteriati</taxon>
        <taxon>Methanobacteriota</taxon>
        <taxon>Stenosarchaea group</taxon>
        <taxon>Methanomicrobia</taxon>
        <taxon>Methanomicrobiales</taxon>
        <taxon>Methanomicrobiaceae</taxon>
        <taxon>Methanofollis</taxon>
    </lineage>
</organism>
<feature type="transmembrane region" description="Helical" evidence="10">
    <location>
        <begin position="350"/>
        <end position="378"/>
    </location>
</feature>
<evidence type="ECO:0000256" key="2">
    <source>
        <dbReference type="ARBA" id="ARBA00009904"/>
    </source>
</evidence>
<dbReference type="GO" id="GO:0016471">
    <property type="term" value="C:vacuolar proton-transporting V-type ATPase complex"/>
    <property type="evidence" value="ECO:0007669"/>
    <property type="project" value="TreeGrafter"/>
</dbReference>
<evidence type="ECO:0000313" key="13">
    <source>
        <dbReference type="Proteomes" id="UP000292580"/>
    </source>
</evidence>
<dbReference type="RefSeq" id="WP_130646153.1">
    <property type="nucleotide sequence ID" value="NZ_PGCL01000001.1"/>
</dbReference>
<feature type="coiled-coil region" evidence="11">
    <location>
        <begin position="226"/>
        <end position="253"/>
    </location>
</feature>
<dbReference type="GO" id="GO:0051117">
    <property type="term" value="F:ATPase binding"/>
    <property type="evidence" value="ECO:0007669"/>
    <property type="project" value="TreeGrafter"/>
</dbReference>
<proteinExistence type="inferred from homology"/>
<dbReference type="GO" id="GO:0007035">
    <property type="term" value="P:vacuolar acidification"/>
    <property type="evidence" value="ECO:0007669"/>
    <property type="project" value="TreeGrafter"/>
</dbReference>
<comment type="similarity">
    <text evidence="2 10">Belongs to the V-ATPase 116 kDa subunit family.</text>
</comment>
<accession>A0A483CW55</accession>
<dbReference type="GO" id="GO:0033179">
    <property type="term" value="C:proton-transporting V-type ATPase, V0 domain"/>
    <property type="evidence" value="ECO:0007669"/>
    <property type="project" value="InterPro"/>
</dbReference>
<dbReference type="PANTHER" id="PTHR11629">
    <property type="entry name" value="VACUOLAR PROTON ATPASES"/>
    <property type="match status" value="1"/>
</dbReference>
<dbReference type="Proteomes" id="UP000292580">
    <property type="component" value="Unassembled WGS sequence"/>
</dbReference>
<keyword evidence="3 10" id="KW-0813">Transport</keyword>
<comment type="function">
    <text evidence="8">Component of the A-type ATP synthase that produces ATP from ADP in the presence of a proton gradient across the membrane.</text>
</comment>
<feature type="transmembrane region" description="Helical" evidence="10">
    <location>
        <begin position="482"/>
        <end position="504"/>
    </location>
</feature>
<evidence type="ECO:0000256" key="4">
    <source>
        <dbReference type="ARBA" id="ARBA00022692"/>
    </source>
</evidence>
<comment type="subcellular location">
    <subcellularLocation>
        <location evidence="1">Membrane</location>
        <topology evidence="1">Multi-pass membrane protein</topology>
    </subcellularLocation>
</comment>
<dbReference type="PANTHER" id="PTHR11629:SF63">
    <property type="entry name" value="V-TYPE PROTON ATPASE SUBUNIT A"/>
    <property type="match status" value="1"/>
</dbReference>
<gene>
    <name evidence="12" type="ORF">CUJ86_03500</name>
</gene>
<feature type="transmembrane region" description="Helical" evidence="10">
    <location>
        <begin position="593"/>
        <end position="620"/>
    </location>
</feature>
<keyword evidence="5 10" id="KW-1133">Transmembrane helix</keyword>
<evidence type="ECO:0000256" key="8">
    <source>
        <dbReference type="ARBA" id="ARBA00059506"/>
    </source>
</evidence>
<dbReference type="EMBL" id="PGCL01000001">
    <property type="protein sequence ID" value="TAJ45787.1"/>
    <property type="molecule type" value="Genomic_DNA"/>
</dbReference>
<feature type="transmembrane region" description="Helical" evidence="10">
    <location>
        <begin position="440"/>
        <end position="462"/>
    </location>
</feature>
<evidence type="ECO:0000256" key="10">
    <source>
        <dbReference type="RuleBase" id="RU361189"/>
    </source>
</evidence>
<dbReference type="NCBIfam" id="NF004430">
    <property type="entry name" value="PRK05771.2-4"/>
    <property type="match status" value="1"/>
</dbReference>
<protein>
    <recommendedName>
        <fullName evidence="9 10">A-type ATP synthase subunit I</fullName>
    </recommendedName>
</protein>